<keyword evidence="3" id="KW-0472">Membrane</keyword>
<feature type="transmembrane region" description="Helical" evidence="3">
    <location>
        <begin position="274"/>
        <end position="297"/>
    </location>
</feature>
<keyword evidence="3" id="KW-1133">Transmembrane helix</keyword>
<feature type="transmembrane region" description="Helical" evidence="3">
    <location>
        <begin position="391"/>
        <end position="412"/>
    </location>
</feature>
<feature type="transmembrane region" description="Helical" evidence="3">
    <location>
        <begin position="166"/>
        <end position="183"/>
    </location>
</feature>
<dbReference type="GO" id="GO:0015293">
    <property type="term" value="F:symporter activity"/>
    <property type="evidence" value="ECO:0007669"/>
    <property type="project" value="InterPro"/>
</dbReference>
<dbReference type="Pfam" id="PF13347">
    <property type="entry name" value="MFS_2"/>
    <property type="match status" value="1"/>
</dbReference>
<feature type="compositionally biased region" description="Acidic residues" evidence="2">
    <location>
        <begin position="1"/>
        <end position="18"/>
    </location>
</feature>
<dbReference type="EMBL" id="HBUF01533979">
    <property type="protein sequence ID" value="CAG6752674.1"/>
    <property type="molecule type" value="Transcribed_RNA"/>
</dbReference>
<dbReference type="InterPro" id="IPR036259">
    <property type="entry name" value="MFS_trans_sf"/>
</dbReference>
<name>A0A8D8ZRR1_9HEMI</name>
<organism evidence="4">
    <name type="scientific">Cacopsylla melanoneura</name>
    <dbReference type="NCBI Taxonomy" id="428564"/>
    <lineage>
        <taxon>Eukaryota</taxon>
        <taxon>Metazoa</taxon>
        <taxon>Ecdysozoa</taxon>
        <taxon>Arthropoda</taxon>
        <taxon>Hexapoda</taxon>
        <taxon>Insecta</taxon>
        <taxon>Pterygota</taxon>
        <taxon>Neoptera</taxon>
        <taxon>Paraneoptera</taxon>
        <taxon>Hemiptera</taxon>
        <taxon>Sternorrhyncha</taxon>
        <taxon>Psylloidea</taxon>
        <taxon>Psyllidae</taxon>
        <taxon>Psyllinae</taxon>
        <taxon>Cacopsylla</taxon>
    </lineage>
</organism>
<feature type="compositionally biased region" description="Low complexity" evidence="2">
    <location>
        <begin position="45"/>
        <end position="56"/>
    </location>
</feature>
<feature type="region of interest" description="Disordered" evidence="2">
    <location>
        <begin position="1"/>
        <end position="20"/>
    </location>
</feature>
<feature type="transmembrane region" description="Helical" evidence="3">
    <location>
        <begin position="233"/>
        <end position="254"/>
    </location>
</feature>
<dbReference type="Gene3D" id="1.20.1250.20">
    <property type="entry name" value="MFS general substrate transporter like domains"/>
    <property type="match status" value="1"/>
</dbReference>
<feature type="transmembrane region" description="Helical" evidence="3">
    <location>
        <begin position="189"/>
        <end position="212"/>
    </location>
</feature>
<dbReference type="PANTHER" id="PTHR11328">
    <property type="entry name" value="MAJOR FACILITATOR SUPERFAMILY DOMAIN-CONTAINING PROTEIN"/>
    <property type="match status" value="1"/>
</dbReference>
<dbReference type="PANTHER" id="PTHR11328:SF49">
    <property type="entry name" value="MAJOR FACILITATOR SUPERFAMILY DOMAIN-CONTAINING PROTEIN 12-LIKE PROTEIN"/>
    <property type="match status" value="1"/>
</dbReference>
<dbReference type="SUPFAM" id="SSF103473">
    <property type="entry name" value="MFS general substrate transporter"/>
    <property type="match status" value="1"/>
</dbReference>
<dbReference type="AlphaFoldDB" id="A0A8D8ZRR1"/>
<feature type="transmembrane region" description="Helical" evidence="3">
    <location>
        <begin position="358"/>
        <end position="379"/>
    </location>
</feature>
<accession>A0A8D8ZRR1</accession>
<feature type="transmembrane region" description="Helical" evidence="3">
    <location>
        <begin position="100"/>
        <end position="117"/>
    </location>
</feature>
<dbReference type="InterPro" id="IPR039672">
    <property type="entry name" value="MFS_2"/>
</dbReference>
<dbReference type="GO" id="GO:0005886">
    <property type="term" value="C:plasma membrane"/>
    <property type="evidence" value="ECO:0007669"/>
    <property type="project" value="TreeGrafter"/>
</dbReference>
<dbReference type="EMBL" id="HBUF01533980">
    <property type="protein sequence ID" value="CAG6752678.1"/>
    <property type="molecule type" value="Transcribed_RNA"/>
</dbReference>
<feature type="transmembrane region" description="Helical" evidence="3">
    <location>
        <begin position="456"/>
        <end position="476"/>
    </location>
</feature>
<sequence length="556" mass="61412">MDQDEEDDDEEPAEESIDFESMVIDVVDRLEESSMSDDGEEENEPLLLEEGGYQQRGLGGGGGGKRYSQLRSRDKLAYGLVFNDILFLPRYSQLRSRDKLAYGLGHVFNDICAALWFSYSLIFLQNVVGLGSFLAGILLFLGQAVDAVSTPISGKIIDESGNRKKWYLTGSILVIISFPLIFMNRSSTLFVQLVYYSSLIILFQMGWALTQISHLSIIPDLSESPRHRAELTALRYTASVFANILVYVIAWLFLHGSNSSSIRMDLIGPQHSLQFRKIALVCSFVGVVASILFYCLLQVRRTSSGGKHSDQTSTTPLTRTIKSTEQNGTTPSLSMFRTSSNTSVYIQMFKCSMLYKVSILYTTSRLFLTISLIYVPIYINEYYSGTDSSIVASVPLASFLASLAASLSLKSFQSCAPSSLWRNNQFLFVLGSLAGLAGCVIILWTPFNADQQVLNVYAAAICFGLGSSVTMVISLCSTANLVGSDTQYGAFIYSTVTFSDKLLNGVAVILIEYLRCESKELCPTYYRQVLSYVNGALSIIGIVILFTLPKRLLASH</sequence>
<comment type="similarity">
    <text evidence="1">Belongs to the major facilitator superfamily.</text>
</comment>
<evidence type="ECO:0000256" key="3">
    <source>
        <dbReference type="SAM" id="Phobius"/>
    </source>
</evidence>
<feature type="compositionally biased region" description="Acidic residues" evidence="2">
    <location>
        <begin position="34"/>
        <end position="44"/>
    </location>
</feature>
<feature type="transmembrane region" description="Helical" evidence="3">
    <location>
        <begin position="424"/>
        <end position="444"/>
    </location>
</feature>
<keyword evidence="3" id="KW-0812">Transmembrane</keyword>
<evidence type="ECO:0000256" key="2">
    <source>
        <dbReference type="SAM" id="MobiDB-lite"/>
    </source>
</evidence>
<proteinExistence type="inferred from homology"/>
<evidence type="ECO:0000313" key="4">
    <source>
        <dbReference type="EMBL" id="CAG6752678.1"/>
    </source>
</evidence>
<feature type="transmembrane region" description="Helical" evidence="3">
    <location>
        <begin position="123"/>
        <end position="145"/>
    </location>
</feature>
<protein>
    <submittedName>
        <fullName evidence="4">Major facilitator superfamily domain-containing protein 12</fullName>
    </submittedName>
</protein>
<feature type="region of interest" description="Disordered" evidence="2">
    <location>
        <begin position="30"/>
        <end position="66"/>
    </location>
</feature>
<reference evidence="4" key="1">
    <citation type="submission" date="2021-05" db="EMBL/GenBank/DDBJ databases">
        <authorList>
            <person name="Alioto T."/>
            <person name="Alioto T."/>
            <person name="Gomez Garrido J."/>
        </authorList>
    </citation>
    <scope>NUCLEOTIDE SEQUENCE</scope>
</reference>
<feature type="transmembrane region" description="Helical" evidence="3">
    <location>
        <begin position="531"/>
        <end position="548"/>
    </location>
</feature>
<evidence type="ECO:0000256" key="1">
    <source>
        <dbReference type="ARBA" id="ARBA00008335"/>
    </source>
</evidence>
<dbReference type="GO" id="GO:0008643">
    <property type="term" value="P:carbohydrate transport"/>
    <property type="evidence" value="ECO:0007669"/>
    <property type="project" value="InterPro"/>
</dbReference>